<keyword evidence="8" id="KW-1185">Reference proteome</keyword>
<evidence type="ECO:0000256" key="5">
    <source>
        <dbReference type="SAM" id="Phobius"/>
    </source>
</evidence>
<reference evidence="7" key="1">
    <citation type="submission" date="2025-08" db="UniProtKB">
        <authorList>
            <consortium name="Ensembl"/>
        </authorList>
    </citation>
    <scope>IDENTIFICATION</scope>
</reference>
<evidence type="ECO:0000313" key="7">
    <source>
        <dbReference type="Ensembl" id="ENSCABP00000020765.1"/>
    </source>
</evidence>
<feature type="transmembrane region" description="Helical" evidence="5">
    <location>
        <begin position="354"/>
        <end position="378"/>
    </location>
</feature>
<keyword evidence="4 5" id="KW-0472">Membrane</keyword>
<reference evidence="7" key="2">
    <citation type="submission" date="2025-09" db="UniProtKB">
        <authorList>
            <consortium name="Ensembl"/>
        </authorList>
    </citation>
    <scope>IDENTIFICATION</scope>
</reference>
<comment type="subcellular location">
    <subcellularLocation>
        <location evidence="1">Membrane</location>
        <topology evidence="1">Multi-pass membrane protein</topology>
    </subcellularLocation>
</comment>
<evidence type="ECO:0000256" key="1">
    <source>
        <dbReference type="ARBA" id="ARBA00004141"/>
    </source>
</evidence>
<dbReference type="Proteomes" id="UP000694404">
    <property type="component" value="Unplaced"/>
</dbReference>
<dbReference type="InterPro" id="IPR036259">
    <property type="entry name" value="MFS_trans_sf"/>
</dbReference>
<dbReference type="InterPro" id="IPR020846">
    <property type="entry name" value="MFS_dom"/>
</dbReference>
<feature type="transmembrane region" description="Helical" evidence="5">
    <location>
        <begin position="157"/>
        <end position="177"/>
    </location>
</feature>
<keyword evidence="3 5" id="KW-1133">Transmembrane helix</keyword>
<evidence type="ECO:0000256" key="3">
    <source>
        <dbReference type="ARBA" id="ARBA00022989"/>
    </source>
</evidence>
<organism evidence="7 8">
    <name type="scientific">Chelonoidis abingdonii</name>
    <name type="common">Abingdon island giant tortoise</name>
    <name type="synonym">Testudo abingdonii</name>
    <dbReference type="NCBI Taxonomy" id="106734"/>
    <lineage>
        <taxon>Eukaryota</taxon>
        <taxon>Metazoa</taxon>
        <taxon>Chordata</taxon>
        <taxon>Craniata</taxon>
        <taxon>Vertebrata</taxon>
        <taxon>Euteleostomi</taxon>
        <taxon>Archelosauria</taxon>
        <taxon>Testudinata</taxon>
        <taxon>Testudines</taxon>
        <taxon>Cryptodira</taxon>
        <taxon>Durocryptodira</taxon>
        <taxon>Testudinoidea</taxon>
        <taxon>Testudinidae</taxon>
        <taxon>Chelonoidis</taxon>
    </lineage>
</organism>
<sequence>MAQYAETPSGDITFCKLQLKQGGGPRKLPACLMFGQVFMVMDVTHHCYTSCIYAISSNPTKEHELNVIIPRNTHGSYKGCHMDVPVDLDIDSILEYGFNFTEQCQVGWVCPSERKPMSVTEACNCILNDISQSIYMLGLLLGAVISSSLSDRIGRRPVTLLSMLMMGAFGVGVAFASNFYVYMALRCLVGFAVSGFTISMLALGTEWVGVSYRTHPVATSFCCFSIGQMALAGLAYGVRKWKLLQIAGSAPMFGLFFYIWVLPESARWLAMKGRIEEAKKLLQRQSLHALAFMEYLLYSTSSGCVFSPWKQGSPKANHTPGDVYTLLCFAFRFGNSLVYYGLSLNMGSFGLDIYLTQLVFGAVEIPARFGCVFLLQWFGRKKCQGCFLLLGGATCLIITCIPKDLPAVVMTLAVIGKFALSASLSTSCVYCAELFPTVLRQTSLGLCSMLARMGGIISPLVGLLDKYHYAISMVIFGSTPVIAGILCFQRHSAKSFRITQRQLWLASGKSSKYVCSVSHPPRLFTCC</sequence>
<dbReference type="SUPFAM" id="SSF103473">
    <property type="entry name" value="MFS general substrate transporter"/>
    <property type="match status" value="1"/>
</dbReference>
<dbReference type="PROSITE" id="PS50850">
    <property type="entry name" value="MFS"/>
    <property type="match status" value="1"/>
</dbReference>
<proteinExistence type="predicted"/>
<dbReference type="PANTHER" id="PTHR24064">
    <property type="entry name" value="SOLUTE CARRIER FAMILY 22 MEMBER"/>
    <property type="match status" value="1"/>
</dbReference>
<feature type="transmembrane region" description="Helical" evidence="5">
    <location>
        <begin position="217"/>
        <end position="237"/>
    </location>
</feature>
<dbReference type="InterPro" id="IPR005828">
    <property type="entry name" value="MFS_sugar_transport-like"/>
</dbReference>
<keyword evidence="2 5" id="KW-0812">Transmembrane</keyword>
<accession>A0A8C0IU05</accession>
<dbReference type="Gene3D" id="1.20.1250.20">
    <property type="entry name" value="MFS general substrate transporter like domains"/>
    <property type="match status" value="1"/>
</dbReference>
<dbReference type="GeneTree" id="ENSGT00940000154607"/>
<feature type="transmembrane region" description="Helical" evidence="5">
    <location>
        <begin position="385"/>
        <end position="401"/>
    </location>
</feature>
<dbReference type="GO" id="GO:0016020">
    <property type="term" value="C:membrane"/>
    <property type="evidence" value="ECO:0007669"/>
    <property type="project" value="UniProtKB-SubCell"/>
</dbReference>
<feature type="transmembrane region" description="Helical" evidence="5">
    <location>
        <begin position="467"/>
        <end position="488"/>
    </location>
</feature>
<dbReference type="AlphaFoldDB" id="A0A8C0IU05"/>
<evidence type="ECO:0000256" key="2">
    <source>
        <dbReference type="ARBA" id="ARBA00022692"/>
    </source>
</evidence>
<feature type="domain" description="Major facilitator superfamily (MFS) profile" evidence="6">
    <location>
        <begin position="85"/>
        <end position="495"/>
    </location>
</feature>
<dbReference type="GO" id="GO:0022857">
    <property type="term" value="F:transmembrane transporter activity"/>
    <property type="evidence" value="ECO:0007669"/>
    <property type="project" value="InterPro"/>
</dbReference>
<name>A0A8C0IU05_CHEAB</name>
<dbReference type="Pfam" id="PF00083">
    <property type="entry name" value="Sugar_tr"/>
    <property type="match status" value="1"/>
</dbReference>
<feature type="transmembrane region" description="Helical" evidence="5">
    <location>
        <begin position="243"/>
        <end position="262"/>
    </location>
</feature>
<evidence type="ECO:0000259" key="6">
    <source>
        <dbReference type="PROSITE" id="PS50850"/>
    </source>
</evidence>
<feature type="transmembrane region" description="Helical" evidence="5">
    <location>
        <begin position="183"/>
        <end position="205"/>
    </location>
</feature>
<dbReference type="Ensembl" id="ENSCABT00000022758.1">
    <property type="protein sequence ID" value="ENSCABP00000020765.1"/>
    <property type="gene ID" value="ENSCABG00000015297.1"/>
</dbReference>
<protein>
    <recommendedName>
        <fullName evidence="6">Major facilitator superfamily (MFS) profile domain-containing protein</fullName>
    </recommendedName>
</protein>
<evidence type="ECO:0000256" key="4">
    <source>
        <dbReference type="ARBA" id="ARBA00023136"/>
    </source>
</evidence>
<evidence type="ECO:0000313" key="8">
    <source>
        <dbReference type="Proteomes" id="UP000694404"/>
    </source>
</evidence>